<name>A0ABX3TWC5_9GAMM</name>
<evidence type="ECO:0000256" key="5">
    <source>
        <dbReference type="ARBA" id="ARBA00023204"/>
    </source>
</evidence>
<sequence>MVDVHNSATRSKNMKAIRNHGTAIEKITSEILLELGFDFMAQVKEMPGKPDFVLQSHKKIIFTHGCFWHHHDCYLFKTPATRTDFWLKKINKNTKRDKLINQKIVNNGWEILIIWECAIKGRFRLSRKELSTRIEEWIFASCSSAEIDTKGIHIKDIDE</sequence>
<evidence type="ECO:0000313" key="8">
    <source>
        <dbReference type="Proteomes" id="UP000192722"/>
    </source>
</evidence>
<dbReference type="EC" id="3.1.-.-" evidence="6"/>
<comment type="similarity">
    <text evidence="6">Belongs to the vsr family.</text>
</comment>
<evidence type="ECO:0000313" key="7">
    <source>
        <dbReference type="EMBL" id="ORJ19536.1"/>
    </source>
</evidence>
<dbReference type="InterPro" id="IPR011335">
    <property type="entry name" value="Restrct_endonuc-II-like"/>
</dbReference>
<evidence type="ECO:0000256" key="3">
    <source>
        <dbReference type="ARBA" id="ARBA00022763"/>
    </source>
</evidence>
<dbReference type="InterPro" id="IPR004603">
    <property type="entry name" value="DNA_mismatch_endonuc_vsr"/>
</dbReference>
<evidence type="ECO:0000256" key="4">
    <source>
        <dbReference type="ARBA" id="ARBA00022801"/>
    </source>
</evidence>
<dbReference type="EMBL" id="MRWD01000055">
    <property type="protein sequence ID" value="ORJ19536.1"/>
    <property type="molecule type" value="Genomic_DNA"/>
</dbReference>
<dbReference type="Pfam" id="PF03852">
    <property type="entry name" value="Vsr"/>
    <property type="match status" value="1"/>
</dbReference>
<protein>
    <recommendedName>
        <fullName evidence="6">Very short patch repair endonuclease</fullName>
        <ecNumber evidence="6">3.1.-.-</ecNumber>
    </recommendedName>
</protein>
<dbReference type="SUPFAM" id="SSF52980">
    <property type="entry name" value="Restriction endonuclease-like"/>
    <property type="match status" value="1"/>
</dbReference>
<accession>A0ABX3TWC5</accession>
<evidence type="ECO:0000256" key="1">
    <source>
        <dbReference type="ARBA" id="ARBA00022722"/>
    </source>
</evidence>
<dbReference type="Gene3D" id="3.40.960.10">
    <property type="entry name" value="VSR Endonuclease"/>
    <property type="match status" value="1"/>
</dbReference>
<dbReference type="CDD" id="cd00221">
    <property type="entry name" value="Vsr"/>
    <property type="match status" value="1"/>
</dbReference>
<comment type="caution">
    <text evidence="7">The sequence shown here is derived from an EMBL/GenBank/DDBJ whole genome shotgun (WGS) entry which is preliminary data.</text>
</comment>
<evidence type="ECO:0000256" key="2">
    <source>
        <dbReference type="ARBA" id="ARBA00022759"/>
    </source>
</evidence>
<reference evidence="7 8" key="1">
    <citation type="journal article" date="2017" name="Int. J. Syst. Evol. Microbiol.">
        <title>Rouxiella badensis sp. nov. and Rouxiella silvae sp. nov. isolated from peat bog soil in Germany and emendation of the genus description.</title>
        <authorList>
            <person name="Le Fleche-Mateos A."/>
            <person name="Kugler J.H."/>
            <person name="Hansen S.H."/>
            <person name="Syldatk C."/>
            <person name="Hausmann R."/>
            <person name="Lomprez F."/>
            <person name="Vandenbogaert M."/>
            <person name="Manuguerra J.C."/>
            <person name="Grimont P.A."/>
        </authorList>
    </citation>
    <scope>NUCLEOTIDE SEQUENCE [LARGE SCALE GENOMIC DNA]</scope>
    <source>
        <strain evidence="7 8">213</strain>
    </source>
</reference>
<keyword evidence="4 6" id="KW-0378">Hydrolase</keyword>
<dbReference type="PIRSF" id="PIRSF018267">
    <property type="entry name" value="VSR_endonuc"/>
    <property type="match status" value="1"/>
</dbReference>
<keyword evidence="5 6" id="KW-0234">DNA repair</keyword>
<keyword evidence="2 6" id="KW-0255">Endonuclease</keyword>
<organism evidence="7 8">
    <name type="scientific">Rouxiella silvae</name>
    <dbReference type="NCBI Taxonomy" id="1646373"/>
    <lineage>
        <taxon>Bacteria</taxon>
        <taxon>Pseudomonadati</taxon>
        <taxon>Pseudomonadota</taxon>
        <taxon>Gammaproteobacteria</taxon>
        <taxon>Enterobacterales</taxon>
        <taxon>Yersiniaceae</taxon>
        <taxon>Rouxiella</taxon>
    </lineage>
</organism>
<dbReference type="Proteomes" id="UP000192722">
    <property type="component" value="Unassembled WGS sequence"/>
</dbReference>
<dbReference type="RefSeq" id="WP_084984071.1">
    <property type="nucleotide sequence ID" value="NZ_CBCSCF010000002.1"/>
</dbReference>
<keyword evidence="3 6" id="KW-0227">DNA damage</keyword>
<proteinExistence type="inferred from homology"/>
<keyword evidence="1 6" id="KW-0540">Nuclease</keyword>
<gene>
    <name evidence="7" type="ORF">BS639_19410</name>
</gene>
<evidence type="ECO:0000256" key="6">
    <source>
        <dbReference type="PIRNR" id="PIRNR018267"/>
    </source>
</evidence>
<dbReference type="GO" id="GO:0004519">
    <property type="term" value="F:endonuclease activity"/>
    <property type="evidence" value="ECO:0007669"/>
    <property type="project" value="UniProtKB-KW"/>
</dbReference>
<dbReference type="NCBIfam" id="TIGR00632">
    <property type="entry name" value="vsr"/>
    <property type="match status" value="1"/>
</dbReference>
<comment type="function">
    <text evidence="6">May nick specific sequences that contain T:G mispairs resulting from m5C-deamination.</text>
</comment>
<keyword evidence="8" id="KW-1185">Reference proteome</keyword>